<comment type="caution">
    <text evidence="7">The sequence shown here is derived from an EMBL/GenBank/DDBJ whole genome shotgun (WGS) entry which is preliminary data.</text>
</comment>
<dbReference type="InterPro" id="IPR016162">
    <property type="entry name" value="Ald_DH_N"/>
</dbReference>
<reference evidence="7" key="1">
    <citation type="journal article" date="2014" name="Int. J. Syst. Evol. Microbiol.">
        <title>Complete genome sequence of Corynebacterium casei LMG S-19264T (=DSM 44701T), isolated from a smear-ripened cheese.</title>
        <authorList>
            <consortium name="US DOE Joint Genome Institute (JGI-PGF)"/>
            <person name="Walter F."/>
            <person name="Albersmeier A."/>
            <person name="Kalinowski J."/>
            <person name="Ruckert C."/>
        </authorList>
    </citation>
    <scope>NUCLEOTIDE SEQUENCE</scope>
    <source>
        <strain evidence="7">JCM 13919</strain>
    </source>
</reference>
<dbReference type="InterPro" id="IPR016160">
    <property type="entry name" value="Ald_DH_CS_CYS"/>
</dbReference>
<dbReference type="InterPro" id="IPR029510">
    <property type="entry name" value="Ald_DH_CS_GLU"/>
</dbReference>
<accession>A0A917N8L2</accession>
<comment type="similarity">
    <text evidence="1 5">Belongs to the aldehyde dehydrogenase family.</text>
</comment>
<sequence length="462" mass="51262">MNTFKTYSPIDNSVYVERAFSSESEVRKTLDNARRAQKQWQKIPLETRQQYCTRAMDALVAKKAILAKELCWQMGRPIQYAEGEVKGVEERARYMIAAAPEALQAISLPQKQGFNRYIKREPLGVALVIAPWNYPYLTAINAIIPAILAGNSVILKHSIQTPLVAERFAEAFFDADLPDGVFQYLHLTHQDTEKVIQAPEIQYVSFTGSVTGGKMVEKAAAGRFLHVGLELGGKDPAYIRDDADLDSAVATVVDGAFFNSGQSCCGIERIYVHRDIYKTFIDKAVSLTHQYILGRPDDPQTTLGPMVRADSADFVRQQINEALRDGAKVHIQSADYILDKPGSAYLSPQILTEVNHQMRVMTEESFGPVVGVMPVAHDEEAIALMNDSEYGLTASVFTKDIEAGIAIGNRLETGTFFINRCDYLDPSLAWTGVKNSGRGCSLSRIGFESLTRPKSFHIKLPE</sequence>
<dbReference type="InterPro" id="IPR016163">
    <property type="entry name" value="Ald_DH_C"/>
</dbReference>
<evidence type="ECO:0000259" key="6">
    <source>
        <dbReference type="Pfam" id="PF00171"/>
    </source>
</evidence>
<dbReference type="SUPFAM" id="SSF53720">
    <property type="entry name" value="ALDH-like"/>
    <property type="match status" value="1"/>
</dbReference>
<dbReference type="InterPro" id="IPR015590">
    <property type="entry name" value="Aldehyde_DH_dom"/>
</dbReference>
<evidence type="ECO:0000256" key="4">
    <source>
        <dbReference type="PROSITE-ProRule" id="PRU10007"/>
    </source>
</evidence>
<evidence type="ECO:0000313" key="8">
    <source>
        <dbReference type="Proteomes" id="UP000630149"/>
    </source>
</evidence>
<keyword evidence="3 5" id="KW-0560">Oxidoreductase</keyword>
<evidence type="ECO:0000256" key="5">
    <source>
        <dbReference type="RuleBase" id="RU003345"/>
    </source>
</evidence>
<dbReference type="Gene3D" id="3.40.309.10">
    <property type="entry name" value="Aldehyde Dehydrogenase, Chain A, domain 2"/>
    <property type="match status" value="1"/>
</dbReference>
<dbReference type="CDD" id="cd07102">
    <property type="entry name" value="ALDH_EDX86601"/>
    <property type="match status" value="1"/>
</dbReference>
<gene>
    <name evidence="7" type="ORF">GCM10007966_02590</name>
</gene>
<keyword evidence="2" id="KW-0521">NADP</keyword>
<dbReference type="PROSITE" id="PS00687">
    <property type="entry name" value="ALDEHYDE_DEHYDR_GLU"/>
    <property type="match status" value="1"/>
</dbReference>
<dbReference type="FunFam" id="3.40.605.10:FF:000012">
    <property type="entry name" value="NAD-dependent succinate-semialdehyde dehydrogenase"/>
    <property type="match status" value="1"/>
</dbReference>
<dbReference type="PANTHER" id="PTHR11699">
    <property type="entry name" value="ALDEHYDE DEHYDROGENASE-RELATED"/>
    <property type="match status" value="1"/>
</dbReference>
<feature type="domain" description="Aldehyde dehydrogenase" evidence="6">
    <location>
        <begin position="3"/>
        <end position="455"/>
    </location>
</feature>
<keyword evidence="8" id="KW-1185">Reference proteome</keyword>
<dbReference type="GO" id="GO:0016620">
    <property type="term" value="F:oxidoreductase activity, acting on the aldehyde or oxo group of donors, NAD or NADP as acceptor"/>
    <property type="evidence" value="ECO:0007669"/>
    <property type="project" value="InterPro"/>
</dbReference>
<evidence type="ECO:0000256" key="1">
    <source>
        <dbReference type="ARBA" id="ARBA00009986"/>
    </source>
</evidence>
<proteinExistence type="inferred from homology"/>
<reference evidence="7" key="2">
    <citation type="submission" date="2020-09" db="EMBL/GenBank/DDBJ databases">
        <authorList>
            <person name="Sun Q."/>
            <person name="Ohkuma M."/>
        </authorList>
    </citation>
    <scope>NUCLEOTIDE SEQUENCE</scope>
    <source>
        <strain evidence="7">JCM 13919</strain>
    </source>
</reference>
<evidence type="ECO:0000256" key="3">
    <source>
        <dbReference type="ARBA" id="ARBA00023002"/>
    </source>
</evidence>
<organism evidence="7 8">
    <name type="scientific">Legionella impletisoli</name>
    <dbReference type="NCBI Taxonomy" id="343510"/>
    <lineage>
        <taxon>Bacteria</taxon>
        <taxon>Pseudomonadati</taxon>
        <taxon>Pseudomonadota</taxon>
        <taxon>Gammaproteobacteria</taxon>
        <taxon>Legionellales</taxon>
        <taxon>Legionellaceae</taxon>
        <taxon>Legionella</taxon>
    </lineage>
</organism>
<dbReference type="FunFam" id="3.40.309.10:FF:000009">
    <property type="entry name" value="Aldehyde dehydrogenase A"/>
    <property type="match status" value="1"/>
</dbReference>
<dbReference type="AlphaFoldDB" id="A0A917N8L2"/>
<dbReference type="PROSITE" id="PS00070">
    <property type="entry name" value="ALDEHYDE_DEHYDR_CYS"/>
    <property type="match status" value="1"/>
</dbReference>
<evidence type="ECO:0000256" key="2">
    <source>
        <dbReference type="ARBA" id="ARBA00022857"/>
    </source>
</evidence>
<dbReference type="Pfam" id="PF00171">
    <property type="entry name" value="Aldedh"/>
    <property type="match status" value="1"/>
</dbReference>
<feature type="active site" evidence="4">
    <location>
        <position position="230"/>
    </location>
</feature>
<evidence type="ECO:0000313" key="7">
    <source>
        <dbReference type="EMBL" id="GGI77341.1"/>
    </source>
</evidence>
<dbReference type="Gene3D" id="3.40.605.10">
    <property type="entry name" value="Aldehyde Dehydrogenase, Chain A, domain 1"/>
    <property type="match status" value="1"/>
</dbReference>
<dbReference type="EMBL" id="BMOB01000001">
    <property type="protein sequence ID" value="GGI77341.1"/>
    <property type="molecule type" value="Genomic_DNA"/>
</dbReference>
<dbReference type="Proteomes" id="UP000630149">
    <property type="component" value="Unassembled WGS sequence"/>
</dbReference>
<protein>
    <submittedName>
        <fullName evidence="7">Aldehyde dehydrogenase</fullName>
    </submittedName>
</protein>
<name>A0A917N8L2_9GAMM</name>
<dbReference type="InterPro" id="IPR016161">
    <property type="entry name" value="Ald_DH/histidinol_DH"/>
</dbReference>